<dbReference type="InterPro" id="IPR008844">
    <property type="entry name" value="Spore_GerAC-like"/>
</dbReference>
<dbReference type="InterPro" id="IPR038501">
    <property type="entry name" value="Spore_GerAC_C_sf"/>
</dbReference>
<name>A0ABZ1BTR7_9FIRM</name>
<dbReference type="Pfam" id="PF05504">
    <property type="entry name" value="Spore_GerAC"/>
    <property type="match status" value="1"/>
</dbReference>
<evidence type="ECO:0000256" key="1">
    <source>
        <dbReference type="ARBA" id="ARBA00004635"/>
    </source>
</evidence>
<keyword evidence="7" id="KW-0449">Lipoprotein</keyword>
<dbReference type="EMBL" id="CP141614">
    <property type="protein sequence ID" value="WRP15517.1"/>
    <property type="molecule type" value="Genomic_DNA"/>
</dbReference>
<dbReference type="Proteomes" id="UP001333102">
    <property type="component" value="Chromosome"/>
</dbReference>
<feature type="region of interest" description="Disordered" evidence="8">
    <location>
        <begin position="213"/>
        <end position="235"/>
    </location>
</feature>
<evidence type="ECO:0000256" key="3">
    <source>
        <dbReference type="ARBA" id="ARBA00022544"/>
    </source>
</evidence>
<organism evidence="11 12">
    <name type="scientific">Geochorda subterranea</name>
    <dbReference type="NCBI Taxonomy" id="3109564"/>
    <lineage>
        <taxon>Bacteria</taxon>
        <taxon>Bacillati</taxon>
        <taxon>Bacillota</taxon>
        <taxon>Limnochordia</taxon>
        <taxon>Limnochordales</taxon>
        <taxon>Geochordaceae</taxon>
        <taxon>Geochorda</taxon>
    </lineage>
</organism>
<dbReference type="InterPro" id="IPR057336">
    <property type="entry name" value="GerAC_N"/>
</dbReference>
<dbReference type="PANTHER" id="PTHR35789">
    <property type="entry name" value="SPORE GERMINATION PROTEIN B3"/>
    <property type="match status" value="1"/>
</dbReference>
<dbReference type="InterPro" id="IPR046953">
    <property type="entry name" value="Spore_GerAC-like_C"/>
</dbReference>
<dbReference type="RefSeq" id="WP_324669923.1">
    <property type="nucleotide sequence ID" value="NZ_CP141614.1"/>
</dbReference>
<keyword evidence="6" id="KW-0564">Palmitate</keyword>
<evidence type="ECO:0000259" key="9">
    <source>
        <dbReference type="Pfam" id="PF05504"/>
    </source>
</evidence>
<evidence type="ECO:0000313" key="11">
    <source>
        <dbReference type="EMBL" id="WRP15517.1"/>
    </source>
</evidence>
<feature type="domain" description="Spore germination GerAC-like C-terminal" evidence="9">
    <location>
        <begin position="243"/>
        <end position="407"/>
    </location>
</feature>
<dbReference type="Gene3D" id="3.30.300.210">
    <property type="entry name" value="Nutrient germinant receptor protein C, domain 3"/>
    <property type="match status" value="1"/>
</dbReference>
<evidence type="ECO:0000256" key="5">
    <source>
        <dbReference type="ARBA" id="ARBA00023136"/>
    </source>
</evidence>
<comment type="similarity">
    <text evidence="2">Belongs to the GerABKC lipoprotein family.</text>
</comment>
<dbReference type="PANTHER" id="PTHR35789:SF1">
    <property type="entry name" value="SPORE GERMINATION PROTEIN B3"/>
    <property type="match status" value="1"/>
</dbReference>
<gene>
    <name evidence="11" type="ORF">VLY81_04960</name>
</gene>
<keyword evidence="12" id="KW-1185">Reference proteome</keyword>
<protein>
    <submittedName>
        <fullName evidence="11">Ger(X)C family spore germination protein</fullName>
    </submittedName>
</protein>
<evidence type="ECO:0000256" key="8">
    <source>
        <dbReference type="SAM" id="MobiDB-lite"/>
    </source>
</evidence>
<dbReference type="NCBIfam" id="TIGR02887">
    <property type="entry name" value="spore_ger_x_C"/>
    <property type="match status" value="1"/>
</dbReference>
<dbReference type="Pfam" id="PF25198">
    <property type="entry name" value="Spore_GerAC_N"/>
    <property type="match status" value="1"/>
</dbReference>
<keyword evidence="4" id="KW-0732">Signal</keyword>
<sequence length="433" mass="46601">MTGALAGRGAGSPRRWLLGGLVACLAAISTGCWDRIEVNDLAIVNGVALDRAGPQSVRMTVSVAVPSRVRTPGALGGGGTALPSDATVAAEGRTVVDAVVALQAKTGRRLFWGHIQVILVGDALARQGLGPVLDFFSRHRQPRLRTLIAVVPGEAAEVLATLATIEPSTATAIRELAMIHPAAVMTLKDFLADRLEQGREPVVPVIRVGSRGATQPGTLQLSPEQEPPPPALQRNPLRSELAGVAVFRGDRLTGYLGPSESLGLLWVRGLPLAFAVTVPLGEAGRYASLAIIRVGADMRPRFEGDRIVMEVRLFGEHELIEDAAGIDTDSPRVITLIEQELAEAIGRGVRNAAIKLQQELRSDAFGFGAAVRRADPARWRELSDRWEEVFRDVALELQVQTFIRRVGLSSRSMAMPRPQLLTEDELERRVIGR</sequence>
<evidence type="ECO:0000256" key="7">
    <source>
        <dbReference type="ARBA" id="ARBA00023288"/>
    </source>
</evidence>
<accession>A0ABZ1BTR7</accession>
<reference evidence="12" key="1">
    <citation type="submission" date="2023-12" db="EMBL/GenBank/DDBJ databases">
        <title>Novel isolates from deep terrestrial aquifers shed light on the physiology and ecology of the class Limnochordia.</title>
        <authorList>
            <person name="Karnachuk O.V."/>
            <person name="Lukina A.P."/>
            <person name="Avakyan M.R."/>
            <person name="Kadnikov V."/>
            <person name="Begmatov S."/>
            <person name="Beletsky A.V."/>
            <person name="Mardanov A.V."/>
            <person name="Ravin N.V."/>
        </authorList>
    </citation>
    <scope>NUCLEOTIDE SEQUENCE [LARGE SCALE GENOMIC DNA]</scope>
    <source>
        <strain evidence="12">LN</strain>
    </source>
</reference>
<evidence type="ECO:0000259" key="10">
    <source>
        <dbReference type="Pfam" id="PF25198"/>
    </source>
</evidence>
<keyword evidence="5" id="KW-0472">Membrane</keyword>
<evidence type="ECO:0000256" key="4">
    <source>
        <dbReference type="ARBA" id="ARBA00022729"/>
    </source>
</evidence>
<evidence type="ECO:0000313" key="12">
    <source>
        <dbReference type="Proteomes" id="UP001333102"/>
    </source>
</evidence>
<keyword evidence="3" id="KW-0309">Germination</keyword>
<proteinExistence type="inferred from homology"/>
<feature type="domain" description="Spore germination protein N-terminal" evidence="10">
    <location>
        <begin position="34"/>
        <end position="208"/>
    </location>
</feature>
<comment type="subcellular location">
    <subcellularLocation>
        <location evidence="1">Membrane</location>
        <topology evidence="1">Lipid-anchor</topology>
    </subcellularLocation>
</comment>
<evidence type="ECO:0000256" key="2">
    <source>
        <dbReference type="ARBA" id="ARBA00007886"/>
    </source>
</evidence>
<evidence type="ECO:0000256" key="6">
    <source>
        <dbReference type="ARBA" id="ARBA00023139"/>
    </source>
</evidence>